<feature type="non-terminal residue" evidence="1">
    <location>
        <position position="1"/>
    </location>
</feature>
<evidence type="ECO:0000313" key="2">
    <source>
        <dbReference type="Proteomes" id="UP001177023"/>
    </source>
</evidence>
<protein>
    <recommendedName>
        <fullName evidence="3">F-box domain-containing protein</fullName>
    </recommendedName>
</protein>
<evidence type="ECO:0008006" key="3">
    <source>
        <dbReference type="Google" id="ProtNLM"/>
    </source>
</evidence>
<reference evidence="1" key="1">
    <citation type="submission" date="2023-06" db="EMBL/GenBank/DDBJ databases">
        <authorList>
            <person name="Delattre M."/>
        </authorList>
    </citation>
    <scope>NUCLEOTIDE SEQUENCE</scope>
    <source>
        <strain evidence="1">AF72</strain>
    </source>
</reference>
<name>A0AA36G3E5_9BILA</name>
<comment type="caution">
    <text evidence="1">The sequence shown here is derived from an EMBL/GenBank/DDBJ whole genome shotgun (WGS) entry which is preliminary data.</text>
</comment>
<evidence type="ECO:0000313" key="1">
    <source>
        <dbReference type="EMBL" id="CAJ0571589.1"/>
    </source>
</evidence>
<organism evidence="1 2">
    <name type="scientific">Mesorhabditis spiculigera</name>
    <dbReference type="NCBI Taxonomy" id="96644"/>
    <lineage>
        <taxon>Eukaryota</taxon>
        <taxon>Metazoa</taxon>
        <taxon>Ecdysozoa</taxon>
        <taxon>Nematoda</taxon>
        <taxon>Chromadorea</taxon>
        <taxon>Rhabditida</taxon>
        <taxon>Rhabditina</taxon>
        <taxon>Rhabditomorpha</taxon>
        <taxon>Rhabditoidea</taxon>
        <taxon>Rhabditidae</taxon>
        <taxon>Mesorhabditinae</taxon>
        <taxon>Mesorhabditis</taxon>
    </lineage>
</organism>
<keyword evidence="2" id="KW-1185">Reference proteome</keyword>
<dbReference type="AlphaFoldDB" id="A0AA36G3E5"/>
<dbReference type="Proteomes" id="UP001177023">
    <property type="component" value="Unassembled WGS sequence"/>
</dbReference>
<accession>A0AA36G3E5</accession>
<dbReference type="EMBL" id="CATQJA010002573">
    <property type="protein sequence ID" value="CAJ0571589.1"/>
    <property type="molecule type" value="Genomic_DNA"/>
</dbReference>
<sequence length="215" mass="24691">MDLPVHVQHRILENVPLKTVLKMRCLHSTFDNYFRFHCKTWNCFSLAIIRREEKAATFFQLDYVPFDQKNFRKCRLLTLDSLRITTPLNTLKEHPVDLGGFGGLVEAGGLRIPSSCGKVTISMQRNRVDLTEATRLKTIFIEGARLEKITSETTTAILDELRLGTATRQMVDGMIEELNSGDRSIPWRYVETDSRHYINHTNATFFITKRPSAGE</sequence>
<proteinExistence type="predicted"/>
<gene>
    <name evidence="1" type="ORF">MSPICULIGERA_LOCUS9992</name>
</gene>